<accession>A0AAD6C154</accession>
<feature type="transmembrane region" description="Helical" evidence="1">
    <location>
        <begin position="15"/>
        <end position="34"/>
    </location>
</feature>
<gene>
    <name evidence="2" type="ORF">N7458_010926</name>
</gene>
<keyword evidence="1" id="KW-0812">Transmembrane</keyword>
<name>A0AAD6C154_9EURO</name>
<dbReference type="GeneID" id="81604551"/>
<dbReference type="EMBL" id="JAPVEA010000008">
    <property type="protein sequence ID" value="KAJ5439928.1"/>
    <property type="molecule type" value="Genomic_DNA"/>
</dbReference>
<evidence type="ECO:0000313" key="3">
    <source>
        <dbReference type="Proteomes" id="UP001213681"/>
    </source>
</evidence>
<evidence type="ECO:0000313" key="2">
    <source>
        <dbReference type="EMBL" id="KAJ5439928.1"/>
    </source>
</evidence>
<dbReference type="RefSeq" id="XP_056763157.1">
    <property type="nucleotide sequence ID" value="XM_056914308.1"/>
</dbReference>
<sequence>MTGAVVTRVNAHTAMAIPMMGYILALAFPIYVNIYKRDNMDLHRNTEVNVKAPSAKELELEGGPIATNVEVVETQNTERA</sequence>
<evidence type="ECO:0000256" key="1">
    <source>
        <dbReference type="SAM" id="Phobius"/>
    </source>
</evidence>
<keyword evidence="1" id="KW-1133">Transmembrane helix</keyword>
<dbReference type="AlphaFoldDB" id="A0AAD6C154"/>
<keyword evidence="3" id="KW-1185">Reference proteome</keyword>
<reference evidence="2" key="1">
    <citation type="submission" date="2022-12" db="EMBL/GenBank/DDBJ databases">
        <authorList>
            <person name="Petersen C."/>
        </authorList>
    </citation>
    <scope>NUCLEOTIDE SEQUENCE</scope>
    <source>
        <strain evidence="2">IBT 16125</strain>
    </source>
</reference>
<keyword evidence="1" id="KW-0472">Membrane</keyword>
<reference evidence="2" key="2">
    <citation type="journal article" date="2023" name="IMA Fungus">
        <title>Comparative genomic study of the Penicillium genus elucidates a diverse pangenome and 15 lateral gene transfer events.</title>
        <authorList>
            <person name="Petersen C."/>
            <person name="Sorensen T."/>
            <person name="Nielsen M.R."/>
            <person name="Sondergaard T.E."/>
            <person name="Sorensen J.L."/>
            <person name="Fitzpatrick D.A."/>
            <person name="Frisvad J.C."/>
            <person name="Nielsen K.L."/>
        </authorList>
    </citation>
    <scope>NUCLEOTIDE SEQUENCE</scope>
    <source>
        <strain evidence="2">IBT 16125</strain>
    </source>
</reference>
<proteinExistence type="predicted"/>
<organism evidence="2 3">
    <name type="scientific">Penicillium daleae</name>
    <dbReference type="NCBI Taxonomy" id="63821"/>
    <lineage>
        <taxon>Eukaryota</taxon>
        <taxon>Fungi</taxon>
        <taxon>Dikarya</taxon>
        <taxon>Ascomycota</taxon>
        <taxon>Pezizomycotina</taxon>
        <taxon>Eurotiomycetes</taxon>
        <taxon>Eurotiomycetidae</taxon>
        <taxon>Eurotiales</taxon>
        <taxon>Aspergillaceae</taxon>
        <taxon>Penicillium</taxon>
    </lineage>
</organism>
<comment type="caution">
    <text evidence="2">The sequence shown here is derived from an EMBL/GenBank/DDBJ whole genome shotgun (WGS) entry which is preliminary data.</text>
</comment>
<protein>
    <submittedName>
        <fullName evidence="2">Uncharacterized protein</fullName>
    </submittedName>
</protein>
<dbReference type="Proteomes" id="UP001213681">
    <property type="component" value="Unassembled WGS sequence"/>
</dbReference>